<evidence type="ECO:0008006" key="3">
    <source>
        <dbReference type="Google" id="ProtNLM"/>
    </source>
</evidence>
<evidence type="ECO:0000313" key="1">
    <source>
        <dbReference type="EMBL" id="KAJ3223190.1"/>
    </source>
</evidence>
<dbReference type="PANTHER" id="PTHR43205:SF7">
    <property type="entry name" value="PROSTAGLANDIN REDUCTASE 1"/>
    <property type="match status" value="1"/>
</dbReference>
<protein>
    <recommendedName>
        <fullName evidence="3">Alcohol dehydrogenase-like C-terminal domain-containing protein</fullName>
    </recommendedName>
</protein>
<dbReference type="GO" id="GO:0016628">
    <property type="term" value="F:oxidoreductase activity, acting on the CH-CH group of donors, NAD or NADP as acceptor"/>
    <property type="evidence" value="ECO:0007669"/>
    <property type="project" value="InterPro"/>
</dbReference>
<organism evidence="1 2">
    <name type="scientific">Clydaea vesicula</name>
    <dbReference type="NCBI Taxonomy" id="447962"/>
    <lineage>
        <taxon>Eukaryota</taxon>
        <taxon>Fungi</taxon>
        <taxon>Fungi incertae sedis</taxon>
        <taxon>Chytridiomycota</taxon>
        <taxon>Chytridiomycota incertae sedis</taxon>
        <taxon>Chytridiomycetes</taxon>
        <taxon>Lobulomycetales</taxon>
        <taxon>Lobulomycetaceae</taxon>
        <taxon>Clydaea</taxon>
    </lineage>
</organism>
<proteinExistence type="predicted"/>
<dbReference type="Gene3D" id="3.90.180.10">
    <property type="entry name" value="Medium-chain alcohol dehydrogenases, catalytic domain"/>
    <property type="match status" value="1"/>
</dbReference>
<dbReference type="SUPFAM" id="SSF51735">
    <property type="entry name" value="NAD(P)-binding Rossmann-fold domains"/>
    <property type="match status" value="1"/>
</dbReference>
<dbReference type="Proteomes" id="UP001211065">
    <property type="component" value="Unassembled WGS sequence"/>
</dbReference>
<evidence type="ECO:0000313" key="2">
    <source>
        <dbReference type="Proteomes" id="UP001211065"/>
    </source>
</evidence>
<dbReference type="InterPro" id="IPR045010">
    <property type="entry name" value="MDR_fam"/>
</dbReference>
<dbReference type="EMBL" id="JADGJW010000140">
    <property type="protein sequence ID" value="KAJ3223190.1"/>
    <property type="molecule type" value="Genomic_DNA"/>
</dbReference>
<sequence>MKNGKFNLHCKSNNLVGMSSISSYYSFHIGQPKKGETLFVGFAARGVVQVVGQTGKKVGLRVVGSVSSNEKVKFLKKKLGFDGAINIKKEQLDAVLCQMNNHGRIPLCGMVSQYENNEFGVKNVMFIISDRNDLYPEFLDYMSKNGKDFHYEINVVEGIESAPNALIGYSKLKMLANC</sequence>
<name>A0AAD5U535_9FUNG</name>
<dbReference type="InterPro" id="IPR036291">
    <property type="entry name" value="NAD(P)-bd_dom_sf"/>
</dbReference>
<accession>A0AAD5U535</accession>
<keyword evidence="2" id="KW-1185">Reference proteome</keyword>
<gene>
    <name evidence="1" type="ORF">HK099_001441</name>
</gene>
<comment type="caution">
    <text evidence="1">The sequence shown here is derived from an EMBL/GenBank/DDBJ whole genome shotgun (WGS) entry which is preliminary data.</text>
</comment>
<reference evidence="1" key="1">
    <citation type="submission" date="2020-05" db="EMBL/GenBank/DDBJ databases">
        <title>Phylogenomic resolution of chytrid fungi.</title>
        <authorList>
            <person name="Stajich J.E."/>
            <person name="Amses K."/>
            <person name="Simmons R."/>
            <person name="Seto K."/>
            <person name="Myers J."/>
            <person name="Bonds A."/>
            <person name="Quandt C.A."/>
            <person name="Barry K."/>
            <person name="Liu P."/>
            <person name="Grigoriev I."/>
            <person name="Longcore J.E."/>
            <person name="James T.Y."/>
        </authorList>
    </citation>
    <scope>NUCLEOTIDE SEQUENCE</scope>
    <source>
        <strain evidence="1">JEL0476</strain>
    </source>
</reference>
<dbReference type="Gene3D" id="3.40.50.720">
    <property type="entry name" value="NAD(P)-binding Rossmann-like Domain"/>
    <property type="match status" value="2"/>
</dbReference>
<dbReference type="PANTHER" id="PTHR43205">
    <property type="entry name" value="PROSTAGLANDIN REDUCTASE"/>
    <property type="match status" value="1"/>
</dbReference>
<dbReference type="AlphaFoldDB" id="A0AAD5U535"/>